<keyword evidence="10" id="KW-0547">Nucleotide-binding</keyword>
<evidence type="ECO:0000256" key="6">
    <source>
        <dbReference type="ARBA" id="ARBA00022989"/>
    </source>
</evidence>
<reference evidence="13" key="2">
    <citation type="journal article" date="2016" name="Genome Announc.">
        <title>Draft Genome Sequences of Two Novel Amoeba-Resistant Intranuclear Bacteria, 'Candidatus Berkiella cookevillensis' and 'Candidatus Berkiella aquae'.</title>
        <authorList>
            <person name="Mehari Y.T."/>
            <person name="Arivett B.A."/>
            <person name="Farone A.L."/>
            <person name="Gunderson J.H."/>
            <person name="Farone M.B."/>
        </authorList>
    </citation>
    <scope>NUCLEOTIDE SEQUENCE</scope>
    <source>
        <strain evidence="13">HT99</strain>
    </source>
</reference>
<keyword evidence="6 10" id="KW-1133">Transmembrane helix</keyword>
<dbReference type="GO" id="GO:0005524">
    <property type="term" value="F:ATP binding"/>
    <property type="evidence" value="ECO:0007669"/>
    <property type="project" value="UniProtKB-UniRule"/>
</dbReference>
<dbReference type="PROSITE" id="PS00154">
    <property type="entry name" value="ATPASE_E1_E2"/>
    <property type="match status" value="1"/>
</dbReference>
<comment type="subcellular location">
    <subcellularLocation>
        <location evidence="10">Cell membrane</location>
    </subcellularLocation>
    <subcellularLocation>
        <location evidence="1">Membrane</location>
    </subcellularLocation>
</comment>
<dbReference type="GO" id="GO:0016463">
    <property type="term" value="F:P-type zinc transporter activity"/>
    <property type="evidence" value="ECO:0007669"/>
    <property type="project" value="UniProtKB-EC"/>
</dbReference>
<organism evidence="12">
    <name type="scientific">Candidatus Berkiella aquae</name>
    <dbReference type="NCBI Taxonomy" id="295108"/>
    <lineage>
        <taxon>Bacteria</taxon>
        <taxon>Pseudomonadati</taxon>
        <taxon>Pseudomonadota</taxon>
        <taxon>Gammaproteobacteria</taxon>
        <taxon>Candidatus Berkiellales</taxon>
        <taxon>Candidatus Berkiellaceae</taxon>
        <taxon>Candidatus Berkiella</taxon>
    </lineage>
</organism>
<dbReference type="InterPro" id="IPR001757">
    <property type="entry name" value="P_typ_ATPase"/>
</dbReference>
<dbReference type="PANTHER" id="PTHR48085">
    <property type="entry name" value="CADMIUM/ZINC-TRANSPORTING ATPASE HMA2-RELATED"/>
    <property type="match status" value="1"/>
</dbReference>
<feature type="transmembrane region" description="Helical" evidence="10">
    <location>
        <begin position="622"/>
        <end position="640"/>
    </location>
</feature>
<comment type="similarity">
    <text evidence="2 10">Belongs to the cation transport ATPase (P-type) (TC 3.A.3) family. Type IB subfamily.</text>
</comment>
<reference evidence="12" key="1">
    <citation type="submission" date="2015-09" db="EMBL/GenBank/DDBJ databases">
        <title>Draft Genome Sequences of Two Novel Amoeba-resistant Intranuclear Bacteria, Candidatus Berkiella cookevillensis and Candidatus Berkiella aquae.</title>
        <authorList>
            <person name="Mehari Y.T."/>
            <person name="Arivett B.A."/>
            <person name="Farone A.L."/>
            <person name="Gunderson J.H."/>
            <person name="Farone M.B."/>
        </authorList>
    </citation>
    <scope>NUCLEOTIDE SEQUENCE [LARGE SCALE GENOMIC DNA]</scope>
    <source>
        <strain evidence="12">HT99</strain>
    </source>
</reference>
<keyword evidence="4 10" id="KW-0479">Metal-binding</keyword>
<dbReference type="STRING" id="295108.HT99x_02843"/>
<dbReference type="PRINTS" id="PR00119">
    <property type="entry name" value="CATATPASE"/>
</dbReference>
<proteinExistence type="inferred from homology"/>
<dbReference type="OrthoDB" id="9814270at2"/>
<evidence type="ECO:0000256" key="2">
    <source>
        <dbReference type="ARBA" id="ARBA00006024"/>
    </source>
</evidence>
<dbReference type="InterPro" id="IPR044492">
    <property type="entry name" value="P_typ_ATPase_HD_dom"/>
</dbReference>
<dbReference type="GO" id="GO:0016887">
    <property type="term" value="F:ATP hydrolysis activity"/>
    <property type="evidence" value="ECO:0007669"/>
    <property type="project" value="InterPro"/>
</dbReference>
<protein>
    <recommendedName>
        <fullName evidence="8">P-type Zn(2+) transporter</fullName>
        <ecNumber evidence="8">7.2.2.12</ecNumber>
    </recommendedName>
</protein>
<keyword evidence="3 10" id="KW-0812">Transmembrane</keyword>
<dbReference type="Pfam" id="PF00702">
    <property type="entry name" value="Hydrolase"/>
    <property type="match status" value="1"/>
</dbReference>
<evidence type="ECO:0000259" key="11">
    <source>
        <dbReference type="Pfam" id="PF00122"/>
    </source>
</evidence>
<dbReference type="InterPro" id="IPR027256">
    <property type="entry name" value="P-typ_ATPase_IB"/>
</dbReference>
<evidence type="ECO:0000256" key="5">
    <source>
        <dbReference type="ARBA" id="ARBA00022967"/>
    </source>
</evidence>
<dbReference type="InterPro" id="IPR023214">
    <property type="entry name" value="HAD_sf"/>
</dbReference>
<feature type="transmembrane region" description="Helical" evidence="10">
    <location>
        <begin position="267"/>
        <end position="286"/>
    </location>
</feature>
<feature type="transmembrane region" description="Helical" evidence="10">
    <location>
        <begin position="68"/>
        <end position="86"/>
    </location>
</feature>
<feature type="transmembrane region" description="Helical" evidence="10">
    <location>
        <begin position="106"/>
        <end position="133"/>
    </location>
</feature>
<dbReference type="GO" id="GO:0046872">
    <property type="term" value="F:metal ion binding"/>
    <property type="evidence" value="ECO:0007669"/>
    <property type="project" value="UniProtKB-KW"/>
</dbReference>
<evidence type="ECO:0000256" key="10">
    <source>
        <dbReference type="RuleBase" id="RU362081"/>
    </source>
</evidence>
<keyword evidence="12" id="KW-0378">Hydrolase</keyword>
<feature type="transmembrane region" description="Helical" evidence="10">
    <location>
        <begin position="292"/>
        <end position="317"/>
    </location>
</feature>
<comment type="catalytic activity">
    <reaction evidence="9">
        <text>Zn(2+)(in) + ATP + H2O = Zn(2+)(out) + ADP + phosphate + H(+)</text>
        <dbReference type="Rhea" id="RHEA:20621"/>
        <dbReference type="ChEBI" id="CHEBI:15377"/>
        <dbReference type="ChEBI" id="CHEBI:15378"/>
        <dbReference type="ChEBI" id="CHEBI:29105"/>
        <dbReference type="ChEBI" id="CHEBI:30616"/>
        <dbReference type="ChEBI" id="CHEBI:43474"/>
        <dbReference type="ChEBI" id="CHEBI:456216"/>
        <dbReference type="EC" id="7.2.2.12"/>
    </reaction>
</comment>
<dbReference type="PATRIC" id="fig|1590043.3.peg.2892"/>
<dbReference type="FunFam" id="2.70.150.10:FF:000002">
    <property type="entry name" value="Copper-transporting ATPase 1, putative"/>
    <property type="match status" value="1"/>
</dbReference>
<sequence length="651" mass="68509">MTLHHDDNDTVQCDLGKQAMSRTSVPAAHDDHADHDHAHAFEWLEALRILFVALAAAAVWFRLWEPFTGVSVIGVAGVLVGGWPIFKEAFENSIARRMTMELSMTIAIVSAAAISEFFTALVITLFVLVAEVLEGMTVSRGRSAIRDLLDFLPRAVAVRRAGAITEVDADSLAVGDAVLVNPGGRIPVDGTVISGHSFVDQARITGESLPIEKTAGAAVYAGSINQSGALEIRAERIGRDTSYGKIIEAVEQAERSRAPVQRLADQMAGYLVYLALGAAILTYLITQNIYSTISVIIVAGACGIAAGTPLAILGAIGRAARAGVIIKGGLFLEQLGKVNTVVLDKTGTLTFGEPEVQKVLPCPGVTEEALLDAAASAELRSEHPLGKTIVACARAQGRPLSEPERFGYTPGRGIDAAIAGELVLVGNQALMQDNGIAVSQALLKGHKNASEIYVARGGQLLGAIAVADTVRPEARQAIDAIHLMGIKTILLTGDAKVVAHVVAQQLGIDEVAADLMPEDKLNYVKRLVAKGRVVAMLGDGVNDAPALTEATVGVAMGSGTDVARDSADVVLLGNDLVKFTETLALALRTRRIIWQNFIGTVVVDVVGVGLAAFGLLNPLFAAFIHVASEMAFILNSTRLLPNRVGGKRANH</sequence>
<dbReference type="InterPro" id="IPR023298">
    <property type="entry name" value="ATPase_P-typ_TM_dom_sf"/>
</dbReference>
<evidence type="ECO:0000313" key="14">
    <source>
        <dbReference type="Proteomes" id="UP000051497"/>
    </source>
</evidence>
<feature type="domain" description="P-type ATPase A" evidence="11">
    <location>
        <begin position="152"/>
        <end position="251"/>
    </location>
</feature>
<keyword evidence="7 10" id="KW-0472">Membrane</keyword>
<evidence type="ECO:0000256" key="1">
    <source>
        <dbReference type="ARBA" id="ARBA00004370"/>
    </source>
</evidence>
<dbReference type="Gene3D" id="3.40.50.1000">
    <property type="entry name" value="HAD superfamily/HAD-like"/>
    <property type="match status" value="1"/>
</dbReference>
<dbReference type="Gene3D" id="2.70.150.10">
    <property type="entry name" value="Calcium-transporting ATPase, cytoplasmic transduction domain A"/>
    <property type="match status" value="1"/>
</dbReference>
<dbReference type="NCBIfam" id="TIGR01494">
    <property type="entry name" value="ATPase_P-type"/>
    <property type="match status" value="1"/>
</dbReference>
<dbReference type="InterPro" id="IPR059000">
    <property type="entry name" value="ATPase_P-type_domA"/>
</dbReference>
<dbReference type="Pfam" id="PF00122">
    <property type="entry name" value="E1-E2_ATPase"/>
    <property type="match status" value="1"/>
</dbReference>
<keyword evidence="10" id="KW-0067">ATP-binding</keyword>
<dbReference type="GO" id="GO:0005886">
    <property type="term" value="C:plasma membrane"/>
    <property type="evidence" value="ECO:0007669"/>
    <property type="project" value="UniProtKB-SubCell"/>
</dbReference>
<dbReference type="SFLD" id="SFLDG00002">
    <property type="entry name" value="C1.7:_P-type_atpase_like"/>
    <property type="match status" value="1"/>
</dbReference>
<keyword evidence="10" id="KW-1003">Cell membrane</keyword>
<dbReference type="CDD" id="cd02079">
    <property type="entry name" value="P-type_ATPase_HM"/>
    <property type="match status" value="1"/>
</dbReference>
<keyword evidence="5" id="KW-1278">Translocase</keyword>
<dbReference type="AlphaFoldDB" id="A0A0Q9YF48"/>
<reference evidence="13" key="3">
    <citation type="submission" date="2021-06" db="EMBL/GenBank/DDBJ databases">
        <title>Genomic Description and Analysis of Intracellular Bacteria, Candidatus Berkiella cookevillensis and Candidatus Berkiella aquae.</title>
        <authorList>
            <person name="Kidane D.T."/>
            <person name="Mehari Y.T."/>
            <person name="Rice F.C."/>
            <person name="Arivett B.A."/>
            <person name="Farone A.L."/>
            <person name="Berk S.G."/>
            <person name="Farone M.B."/>
        </authorList>
    </citation>
    <scope>NUCLEOTIDE SEQUENCE</scope>
    <source>
        <strain evidence="13">HT99</strain>
    </source>
</reference>
<evidence type="ECO:0000256" key="3">
    <source>
        <dbReference type="ARBA" id="ARBA00022692"/>
    </source>
</evidence>
<dbReference type="SUPFAM" id="SSF81653">
    <property type="entry name" value="Calcium ATPase, transduction domain A"/>
    <property type="match status" value="1"/>
</dbReference>
<dbReference type="PROSITE" id="PS01229">
    <property type="entry name" value="COF_2"/>
    <property type="match status" value="1"/>
</dbReference>
<dbReference type="SFLD" id="SFLDF00027">
    <property type="entry name" value="p-type_atpase"/>
    <property type="match status" value="1"/>
</dbReference>
<dbReference type="EMBL" id="LKAJ01000017">
    <property type="protein sequence ID" value="KRG19184.1"/>
    <property type="molecule type" value="Genomic_DNA"/>
</dbReference>
<evidence type="ECO:0000256" key="7">
    <source>
        <dbReference type="ARBA" id="ARBA00023136"/>
    </source>
</evidence>
<evidence type="ECO:0000256" key="8">
    <source>
        <dbReference type="ARBA" id="ARBA00039097"/>
    </source>
</evidence>
<dbReference type="NCBIfam" id="TIGR01511">
    <property type="entry name" value="ATPase-IB1_Cu"/>
    <property type="match status" value="1"/>
</dbReference>
<gene>
    <name evidence="12" type="primary">cadA</name>
    <name evidence="13" type="ORF">HT99x_015780</name>
    <name evidence="12" type="ORF">HT99x_02843</name>
</gene>
<name>A0A0Q9YF48_9GAMM</name>
<dbReference type="SUPFAM" id="SSF81665">
    <property type="entry name" value="Calcium ATPase, transmembrane domain M"/>
    <property type="match status" value="1"/>
</dbReference>
<dbReference type="PRINTS" id="PR00941">
    <property type="entry name" value="CDATPASE"/>
</dbReference>
<dbReference type="EC" id="7.2.2.12" evidence="8"/>
<dbReference type="InterPro" id="IPR023299">
    <property type="entry name" value="ATPase_P-typ_cyto_dom_N"/>
</dbReference>
<dbReference type="Gene3D" id="3.40.1110.10">
    <property type="entry name" value="Calcium-transporting ATPase, cytoplasmic domain N"/>
    <property type="match status" value="1"/>
</dbReference>
<evidence type="ECO:0000256" key="4">
    <source>
        <dbReference type="ARBA" id="ARBA00022723"/>
    </source>
</evidence>
<dbReference type="RefSeq" id="WP_083482981.1">
    <property type="nucleotide sequence ID" value="NZ_LKAJ02000003.1"/>
</dbReference>
<accession>A0A0Q9YF48</accession>
<keyword evidence="14" id="KW-1185">Reference proteome</keyword>
<dbReference type="EMBL" id="LKAJ02000003">
    <property type="protein sequence ID" value="MCS5712899.1"/>
    <property type="molecule type" value="Genomic_DNA"/>
</dbReference>
<dbReference type="InterPro" id="IPR018303">
    <property type="entry name" value="ATPase_P-typ_P_site"/>
</dbReference>
<dbReference type="Proteomes" id="UP000051497">
    <property type="component" value="Unassembled WGS sequence"/>
</dbReference>
<dbReference type="SUPFAM" id="SSF56784">
    <property type="entry name" value="HAD-like"/>
    <property type="match status" value="1"/>
</dbReference>
<dbReference type="SFLD" id="SFLDS00003">
    <property type="entry name" value="Haloacid_Dehalogenase"/>
    <property type="match status" value="1"/>
</dbReference>
<dbReference type="NCBIfam" id="TIGR01525">
    <property type="entry name" value="ATPase-IB_hvy"/>
    <property type="match status" value="1"/>
</dbReference>
<dbReference type="InterPro" id="IPR036412">
    <property type="entry name" value="HAD-like_sf"/>
</dbReference>
<evidence type="ECO:0000313" key="13">
    <source>
        <dbReference type="EMBL" id="MCS5712899.1"/>
    </source>
</evidence>
<dbReference type="PANTHER" id="PTHR48085:SF5">
    <property type="entry name" value="CADMIUM_ZINC-TRANSPORTING ATPASE HMA4-RELATED"/>
    <property type="match status" value="1"/>
</dbReference>
<feature type="transmembrane region" description="Helical" evidence="10">
    <location>
        <begin position="43"/>
        <end position="61"/>
    </location>
</feature>
<comment type="caution">
    <text evidence="12">The sequence shown here is derived from an EMBL/GenBank/DDBJ whole genome shotgun (WGS) entry which is preliminary data.</text>
</comment>
<feature type="transmembrane region" description="Helical" evidence="10">
    <location>
        <begin position="597"/>
        <end position="616"/>
    </location>
</feature>
<evidence type="ECO:0000313" key="12">
    <source>
        <dbReference type="EMBL" id="KRG19184.1"/>
    </source>
</evidence>
<dbReference type="InterPro" id="IPR008250">
    <property type="entry name" value="ATPase_P-typ_transduc_dom_A_sf"/>
</dbReference>
<dbReference type="InterPro" id="IPR051014">
    <property type="entry name" value="Cation_Transport_ATPase_IB"/>
</dbReference>
<evidence type="ECO:0000256" key="9">
    <source>
        <dbReference type="ARBA" id="ARBA00047308"/>
    </source>
</evidence>